<dbReference type="AlphaFoldDB" id="A0AAJ0CID0"/>
<feature type="compositionally biased region" description="Low complexity" evidence="7">
    <location>
        <begin position="248"/>
        <end position="301"/>
    </location>
</feature>
<evidence type="ECO:0000313" key="11">
    <source>
        <dbReference type="Proteomes" id="UP001251528"/>
    </source>
</evidence>
<dbReference type="EMBL" id="JASWJB010000226">
    <property type="protein sequence ID" value="KAK2593147.1"/>
    <property type="molecule type" value="Genomic_DNA"/>
</dbReference>
<proteinExistence type="predicted"/>
<feature type="region of interest" description="Disordered" evidence="7">
    <location>
        <begin position="242"/>
        <end position="382"/>
    </location>
</feature>
<keyword evidence="5" id="KW-0472">Membrane</keyword>
<evidence type="ECO:0000256" key="7">
    <source>
        <dbReference type="SAM" id="MobiDB-lite"/>
    </source>
</evidence>
<protein>
    <recommendedName>
        <fullName evidence="9">WSC domain-containing protein</fullName>
    </recommendedName>
</protein>
<evidence type="ECO:0000259" key="9">
    <source>
        <dbReference type="PROSITE" id="PS51212"/>
    </source>
</evidence>
<dbReference type="Pfam" id="PF01822">
    <property type="entry name" value="WSC"/>
    <property type="match status" value="2"/>
</dbReference>
<keyword evidence="4" id="KW-1133">Transmembrane helix</keyword>
<dbReference type="Proteomes" id="UP001251528">
    <property type="component" value="Unassembled WGS sequence"/>
</dbReference>
<evidence type="ECO:0000256" key="8">
    <source>
        <dbReference type="SAM" id="SignalP"/>
    </source>
</evidence>
<gene>
    <name evidence="10" type="ORF">QQS21_009157</name>
</gene>
<keyword evidence="11" id="KW-1185">Reference proteome</keyword>
<evidence type="ECO:0000256" key="6">
    <source>
        <dbReference type="ARBA" id="ARBA00023180"/>
    </source>
</evidence>
<dbReference type="PANTHER" id="PTHR24269:SF16">
    <property type="entry name" value="PROTEIN SLG1"/>
    <property type="match status" value="1"/>
</dbReference>
<name>A0AAJ0CID0_9HYPO</name>
<feature type="chain" id="PRO_5042499709" description="WSC domain-containing protein" evidence="8">
    <location>
        <begin position="22"/>
        <end position="732"/>
    </location>
</feature>
<sequence length="732" mass="79037">MTLYRSALAFAAVALVPLTQAWNIELPPCVEPFKPFVYSGCFQDGSPNALVFRSSLDQRNMTVEKCIADCKGNGFRYAGLEYYGVCFCGATVNGPQLDESKCSFPCSGNKTEKCGGDKSLSVWQDPTFAKSPSDVTVDDYKSVGCYTDDSTKGRTLSYPVDLDASTFTTKSCLAACEKQGFPFAGVEYGKECWCGVVLANDTAKVADSECNIPCKGDSSLTCGGRSRLNLWVAKDLESLEPCGQKPATTTSLPPITMTTKPVDTTSTTKPADTTTTKPVGTTTTNPAETTSTADETTTTKPADTRTTKPADTTTTKPVESTTACDETTTTKPIDTTTTKPVDSTTTRLVETTTTKPVDTTSTNPVDTTTTKKPVTTTSSCGETTSIKPITTTFKPTTTTKDVSHTTTKLCTATVTVPPKCEWQCGNWCAPALPHWGDKNGCRVAQKTCHKQVNSCFKNAGWPGAIECFKFKAWCHFIDSYCYSSCPGNSCGKWDCWNKHHGGGGKPPGNPPTTTTSVYPCPTTSKPAPTATKPATTCPPQPTNICTQPTNDKYGYGPGKPVGGIPLPVVGCNDCEDEFEEKPFKFYTDADTRKCPGFPWPQWPNVCAQSCKEQYIECVATYSKGCDTLGWKDNFHKRTSETDEEFTRRWSSSSWSSWSWGSGSDSGSKACAVAGSAQVGAWATHGSDSVQCWGWGGNKPSWAIARCKVQYQDCLNVNQWVNPKDKCKHWPGC</sequence>
<evidence type="ECO:0000256" key="2">
    <source>
        <dbReference type="ARBA" id="ARBA00022692"/>
    </source>
</evidence>
<dbReference type="InterPro" id="IPR051836">
    <property type="entry name" value="Kremen_rcpt"/>
</dbReference>
<reference evidence="10" key="1">
    <citation type="submission" date="2023-06" db="EMBL/GenBank/DDBJ databases">
        <title>Conoideocrella luteorostrata (Hypocreales: Clavicipitaceae), a potential biocontrol fungus for elongate hemlock scale in United States Christmas tree production areas.</title>
        <authorList>
            <person name="Barrett H."/>
            <person name="Lovett B."/>
            <person name="Macias A.M."/>
            <person name="Stajich J.E."/>
            <person name="Kasson M.T."/>
        </authorList>
    </citation>
    <scope>NUCLEOTIDE SEQUENCE</scope>
    <source>
        <strain evidence="10">ARSEF 14590</strain>
    </source>
</reference>
<feature type="domain" description="WSC" evidence="9">
    <location>
        <begin position="139"/>
        <end position="234"/>
    </location>
</feature>
<evidence type="ECO:0000256" key="4">
    <source>
        <dbReference type="ARBA" id="ARBA00022989"/>
    </source>
</evidence>
<organism evidence="10 11">
    <name type="scientific">Conoideocrella luteorostrata</name>
    <dbReference type="NCBI Taxonomy" id="1105319"/>
    <lineage>
        <taxon>Eukaryota</taxon>
        <taxon>Fungi</taxon>
        <taxon>Dikarya</taxon>
        <taxon>Ascomycota</taxon>
        <taxon>Pezizomycotina</taxon>
        <taxon>Sordariomycetes</taxon>
        <taxon>Hypocreomycetidae</taxon>
        <taxon>Hypocreales</taxon>
        <taxon>Clavicipitaceae</taxon>
        <taxon>Conoideocrella</taxon>
    </lineage>
</organism>
<dbReference type="InterPro" id="IPR002889">
    <property type="entry name" value="WSC_carb-bd"/>
</dbReference>
<evidence type="ECO:0000313" key="10">
    <source>
        <dbReference type="EMBL" id="KAK2593147.1"/>
    </source>
</evidence>
<evidence type="ECO:0000256" key="5">
    <source>
        <dbReference type="ARBA" id="ARBA00023136"/>
    </source>
</evidence>
<evidence type="ECO:0000256" key="1">
    <source>
        <dbReference type="ARBA" id="ARBA00004167"/>
    </source>
</evidence>
<accession>A0AAJ0CID0</accession>
<dbReference type="PROSITE" id="PS51212">
    <property type="entry name" value="WSC"/>
    <property type="match status" value="2"/>
</dbReference>
<keyword evidence="2" id="KW-0812">Transmembrane</keyword>
<dbReference type="SMART" id="SM00321">
    <property type="entry name" value="WSC"/>
    <property type="match status" value="2"/>
</dbReference>
<keyword evidence="3 8" id="KW-0732">Signal</keyword>
<evidence type="ECO:0000256" key="3">
    <source>
        <dbReference type="ARBA" id="ARBA00022729"/>
    </source>
</evidence>
<comment type="subcellular location">
    <subcellularLocation>
        <location evidence="1">Membrane</location>
        <topology evidence="1">Single-pass membrane protein</topology>
    </subcellularLocation>
</comment>
<feature type="signal peptide" evidence="8">
    <location>
        <begin position="1"/>
        <end position="21"/>
    </location>
</feature>
<dbReference type="PANTHER" id="PTHR24269">
    <property type="entry name" value="KREMEN PROTEIN"/>
    <property type="match status" value="1"/>
</dbReference>
<keyword evidence="6" id="KW-0325">Glycoprotein</keyword>
<feature type="compositionally biased region" description="Low complexity" evidence="7">
    <location>
        <begin position="309"/>
        <end position="382"/>
    </location>
</feature>
<feature type="domain" description="WSC" evidence="9">
    <location>
        <begin position="35"/>
        <end position="126"/>
    </location>
</feature>
<dbReference type="GO" id="GO:0005886">
    <property type="term" value="C:plasma membrane"/>
    <property type="evidence" value="ECO:0007669"/>
    <property type="project" value="TreeGrafter"/>
</dbReference>
<comment type="caution">
    <text evidence="10">The sequence shown here is derived from an EMBL/GenBank/DDBJ whole genome shotgun (WGS) entry which is preliminary data.</text>
</comment>